<dbReference type="Gene3D" id="3.30.56.50">
    <property type="entry name" value="Putative DNA-binding domain, N-terminal subdomain of bacterial translation initiation factor IF2"/>
    <property type="match status" value="1"/>
</dbReference>
<evidence type="ECO:0000256" key="1">
    <source>
        <dbReference type="ARBA" id="ARBA00007733"/>
    </source>
</evidence>
<evidence type="ECO:0000256" key="4">
    <source>
        <dbReference type="ARBA" id="ARBA00022540"/>
    </source>
</evidence>
<dbReference type="InterPro" id="IPR000178">
    <property type="entry name" value="TF_IF2_bacterial-like"/>
</dbReference>
<dbReference type="InterPro" id="IPR023115">
    <property type="entry name" value="TIF_IF2_dom3"/>
</dbReference>
<dbReference type="Gene3D" id="3.40.50.300">
    <property type="entry name" value="P-loop containing nucleotide triphosphate hydrolases"/>
    <property type="match status" value="1"/>
</dbReference>
<comment type="function">
    <text evidence="8 9">One of the essential components for the initiation of protein synthesis. Protects formylmethionyl-tRNA from spontaneous hydrolysis and promotes its binding to the 30S ribosomal subunits. Also involved in the hydrolysis of GTP during the formation of the 70S ribosomal complex.</text>
</comment>
<dbReference type="CDD" id="cd03692">
    <property type="entry name" value="mtIF2_IVc"/>
    <property type="match status" value="1"/>
</dbReference>
<dbReference type="PROSITE" id="PS51722">
    <property type="entry name" value="G_TR_2"/>
    <property type="match status" value="1"/>
</dbReference>
<dbReference type="GO" id="GO:0003743">
    <property type="term" value="F:translation initiation factor activity"/>
    <property type="evidence" value="ECO:0007669"/>
    <property type="project" value="UniProtKB-UniRule"/>
</dbReference>
<feature type="binding site" evidence="8">
    <location>
        <begin position="612"/>
        <end position="615"/>
    </location>
    <ligand>
        <name>GTP</name>
        <dbReference type="ChEBI" id="CHEBI:37565"/>
    </ligand>
</feature>
<keyword evidence="3 8" id="KW-0963">Cytoplasm</keyword>
<feature type="binding site" evidence="8">
    <location>
        <begin position="512"/>
        <end position="519"/>
    </location>
    <ligand>
        <name>GTP</name>
        <dbReference type="ChEBI" id="CHEBI:37565"/>
    </ligand>
</feature>
<dbReference type="PANTHER" id="PTHR43381">
    <property type="entry name" value="TRANSLATION INITIATION FACTOR IF-2-RELATED"/>
    <property type="match status" value="1"/>
</dbReference>
<dbReference type="CDD" id="cd03702">
    <property type="entry name" value="IF2_mtIF2_II"/>
    <property type="match status" value="1"/>
</dbReference>
<dbReference type="SUPFAM" id="SSF52540">
    <property type="entry name" value="P-loop containing nucleoside triphosphate hydrolases"/>
    <property type="match status" value="1"/>
</dbReference>
<dbReference type="Gene3D" id="2.40.30.10">
    <property type="entry name" value="Translation factors"/>
    <property type="match status" value="2"/>
</dbReference>
<dbReference type="InterPro" id="IPR027417">
    <property type="entry name" value="P-loop_NTPase"/>
</dbReference>
<dbReference type="GO" id="GO:0005525">
    <property type="term" value="F:GTP binding"/>
    <property type="evidence" value="ECO:0007669"/>
    <property type="project" value="UniProtKB-KW"/>
</dbReference>
<dbReference type="EMBL" id="CP097501">
    <property type="protein sequence ID" value="URD66856.1"/>
    <property type="molecule type" value="Genomic_DNA"/>
</dbReference>
<evidence type="ECO:0000256" key="9">
    <source>
        <dbReference type="RuleBase" id="RU000644"/>
    </source>
</evidence>
<dbReference type="Gene3D" id="3.40.50.10050">
    <property type="entry name" value="Translation initiation factor IF- 2, domain 3"/>
    <property type="match status" value="1"/>
</dbReference>
<feature type="region of interest" description="G-domain" evidence="8">
    <location>
        <begin position="506"/>
        <end position="654"/>
    </location>
</feature>
<evidence type="ECO:0000259" key="11">
    <source>
        <dbReference type="PROSITE" id="PS51722"/>
    </source>
</evidence>
<proteinExistence type="inferred from homology"/>
<dbReference type="GO" id="GO:0003924">
    <property type="term" value="F:GTPase activity"/>
    <property type="evidence" value="ECO:0007669"/>
    <property type="project" value="UniProtKB-UniRule"/>
</dbReference>
<dbReference type="Pfam" id="PF04760">
    <property type="entry name" value="IF2_N"/>
    <property type="match status" value="2"/>
</dbReference>
<feature type="binding site" evidence="8">
    <location>
        <begin position="558"/>
        <end position="562"/>
    </location>
    <ligand>
        <name>GTP</name>
        <dbReference type="ChEBI" id="CHEBI:37565"/>
    </ligand>
</feature>
<reference evidence="12" key="1">
    <citation type="submission" date="2022-05" db="EMBL/GenBank/DDBJ databases">
        <title>Alysiella filiformis genome sequencing.</title>
        <authorList>
            <person name="Viehboeck T."/>
        </authorList>
    </citation>
    <scope>NUCLEOTIDE SEQUENCE</scope>
    <source>
        <strain evidence="12">DSM 2580</strain>
    </source>
</reference>
<dbReference type="HAMAP" id="MF_00100_B">
    <property type="entry name" value="IF_2_B"/>
    <property type="match status" value="1"/>
</dbReference>
<evidence type="ECO:0000313" key="13">
    <source>
        <dbReference type="Proteomes" id="UP001056819"/>
    </source>
</evidence>
<dbReference type="Proteomes" id="UP001056819">
    <property type="component" value="Chromosome"/>
</dbReference>
<keyword evidence="6 8" id="KW-0648">Protein biosynthesis</keyword>
<dbReference type="SUPFAM" id="SSF46955">
    <property type="entry name" value="Putative DNA-binding domain"/>
    <property type="match status" value="1"/>
</dbReference>
<feature type="compositionally biased region" description="Basic and acidic residues" evidence="10">
    <location>
        <begin position="185"/>
        <end position="194"/>
    </location>
</feature>
<dbReference type="SUPFAM" id="SSF50447">
    <property type="entry name" value="Translation proteins"/>
    <property type="match status" value="2"/>
</dbReference>
<dbReference type="Pfam" id="PF22042">
    <property type="entry name" value="EF-G_D2"/>
    <property type="match status" value="1"/>
</dbReference>
<name>A0AAE9HXF8_9NEIS</name>
<dbReference type="PROSITE" id="PS01176">
    <property type="entry name" value="IF2"/>
    <property type="match status" value="1"/>
</dbReference>
<dbReference type="NCBIfam" id="TIGR00231">
    <property type="entry name" value="small_GTP"/>
    <property type="match status" value="1"/>
</dbReference>
<evidence type="ECO:0000256" key="8">
    <source>
        <dbReference type="HAMAP-Rule" id="MF_00100"/>
    </source>
</evidence>
<evidence type="ECO:0000256" key="7">
    <source>
        <dbReference type="ARBA" id="ARBA00023134"/>
    </source>
</evidence>
<dbReference type="NCBIfam" id="TIGR00487">
    <property type="entry name" value="IF-2"/>
    <property type="match status" value="1"/>
</dbReference>
<feature type="region of interest" description="Disordered" evidence="10">
    <location>
        <begin position="118"/>
        <end position="409"/>
    </location>
</feature>
<dbReference type="Pfam" id="PF11987">
    <property type="entry name" value="IF-2"/>
    <property type="match status" value="1"/>
</dbReference>
<evidence type="ECO:0000256" key="5">
    <source>
        <dbReference type="ARBA" id="ARBA00022741"/>
    </source>
</evidence>
<dbReference type="InterPro" id="IPR009061">
    <property type="entry name" value="DNA-bd_dom_put_sf"/>
</dbReference>
<keyword evidence="7 8" id="KW-0342">GTP-binding</keyword>
<evidence type="ECO:0000256" key="10">
    <source>
        <dbReference type="SAM" id="MobiDB-lite"/>
    </source>
</evidence>
<protein>
    <recommendedName>
        <fullName evidence="2 8">Translation initiation factor IF-2</fullName>
    </recommendedName>
</protein>
<sequence length="1003" mass="107596">MSNRTVEQLAAEVKRPVELLLKQLKEAGIHKTSGSDTVSIEEKSLYLAHLQESHDTHSRQTTVARTRTEVKKVGGVEVATRRKSRSVAVPSAEELAAEAKAKLEAEKAAKAAQQAAAQQAEAVAPVAEDHAAEEAERAAKKAAAEAEAAKLKAARSKKTASKPAAAPAPEANTPAQATAPQADEAAVKQEESKQPETVPAEKAAVSEDKPAPAAAAPSDNGDNEGEAKEGSGKRRRRRNKKDKAPEPPPQPVEVVSAEEQQRRDEEERRAAAFREHQEKLQREKQERLERQARREAAKKQAQEEAKAAAAKKDGQGQRSAKPGETKVVKTDDKKAAKPTDKSAKPEAKPAAPATENPSSGSRKKGDRRRDDDSPKGGKKGKGKDSSRSRDDERVRGGKKGKKLKLEPNQHAFQAPTEPVVHEVLVPETITVADLAHKMAVKGVEVVKTLMKMGMMVTINQSLDQETALIVVEEMGHIGKPAAADDPEAFLDDGAEHIAAEALPRPPVVTVMGHVDHGKTSLLDYIRRTKVVAGEAGGITQHIGAYHVETPRGVITFLDTPGHEAFTAMRARGAQATDIVILVVAADDGVMPQTVEAIAHAKAAGVPIVVAVNKIDKEAANPERIRQELTQHEVIAEEWGGTHQFIDVSAKKGLNIDKLLEAVLLEAEVLELTAPVDAPAKGIIVESRLDKGRGAVATLLVQSGTLKKGDMLLAGTAFGKVRAMMDENGKAITEAGPSIPVEILGLSDVPNAGEDALVLADEKKAREVALFRQGKYRDVRLAKQQAAKLENMFNNMGEEQAQNLSVIIKADVQGSYEALAGSLQKLSTDEVKVNVLHSGVGGISESDVNLAIASGALIIAFNVRADSSARKLAENEGVDIRYYSIIYDAIDEVKAAMSGMLAPEQKEQITGTVEIRQVITVSKVGNIAGCMVTDGVVKRDSHIRLIRNNVVVHTGMLESLKRYKDDVKEVRMGFECGLMLKGFNEIAEGDVLECFDVVEVARTL</sequence>
<dbReference type="SUPFAM" id="SSF52156">
    <property type="entry name" value="Initiation factor IF2/eIF5b, domain 3"/>
    <property type="match status" value="1"/>
</dbReference>
<dbReference type="AlphaFoldDB" id="A0AAE9HXF8"/>
<comment type="subcellular location">
    <subcellularLocation>
        <location evidence="8">Cytoplasm</location>
    </subcellularLocation>
</comment>
<evidence type="ECO:0000313" key="12">
    <source>
        <dbReference type="EMBL" id="URD66856.1"/>
    </source>
</evidence>
<accession>A0AAE9HXF8</accession>
<dbReference type="GO" id="GO:0005829">
    <property type="term" value="C:cytosol"/>
    <property type="evidence" value="ECO:0007669"/>
    <property type="project" value="TreeGrafter"/>
</dbReference>
<dbReference type="FunFam" id="2.40.30.10:FF:000008">
    <property type="entry name" value="Translation initiation factor IF-2"/>
    <property type="match status" value="1"/>
</dbReference>
<dbReference type="PANTHER" id="PTHR43381:SF5">
    <property type="entry name" value="TR-TYPE G DOMAIN-CONTAINING PROTEIN"/>
    <property type="match status" value="1"/>
</dbReference>
<organism evidence="12 13">
    <name type="scientific">Conchiformibius steedae DSM 2580</name>
    <dbReference type="NCBI Taxonomy" id="1121352"/>
    <lineage>
        <taxon>Bacteria</taxon>
        <taxon>Pseudomonadati</taxon>
        <taxon>Pseudomonadota</taxon>
        <taxon>Betaproteobacteria</taxon>
        <taxon>Neisseriales</taxon>
        <taxon>Neisseriaceae</taxon>
        <taxon>Conchiformibius</taxon>
    </lineage>
</organism>
<dbReference type="RefSeq" id="WP_027022737.1">
    <property type="nucleotide sequence ID" value="NZ_CP097501.1"/>
</dbReference>
<dbReference type="CDD" id="cd01887">
    <property type="entry name" value="IF2_eIF5B"/>
    <property type="match status" value="1"/>
</dbReference>
<dbReference type="InterPro" id="IPR015760">
    <property type="entry name" value="TIF_IF2"/>
</dbReference>
<dbReference type="InterPro" id="IPR009000">
    <property type="entry name" value="Transl_B-barrel_sf"/>
</dbReference>
<feature type="domain" description="Tr-type G" evidence="11">
    <location>
        <begin position="503"/>
        <end position="672"/>
    </location>
</feature>
<dbReference type="FunFam" id="2.40.30.10:FF:000007">
    <property type="entry name" value="Translation initiation factor IF-2"/>
    <property type="match status" value="1"/>
</dbReference>
<dbReference type="InterPro" id="IPR044145">
    <property type="entry name" value="IF2_II"/>
</dbReference>
<dbReference type="InterPro" id="IPR006847">
    <property type="entry name" value="IF2_N"/>
</dbReference>
<dbReference type="FunFam" id="3.40.50.300:FF:000019">
    <property type="entry name" value="Translation initiation factor IF-2"/>
    <property type="match status" value="1"/>
</dbReference>
<keyword evidence="4 8" id="KW-0396">Initiation factor</keyword>
<keyword evidence="5 8" id="KW-0547">Nucleotide-binding</keyword>
<gene>
    <name evidence="8 12" type="primary">infB</name>
    <name evidence="12" type="ORF">LNQ82_06435</name>
</gene>
<dbReference type="InterPro" id="IPR053905">
    <property type="entry name" value="EF-G-like_DII"/>
</dbReference>
<feature type="compositionally biased region" description="Basic and acidic residues" evidence="10">
    <location>
        <begin position="382"/>
        <end position="395"/>
    </location>
</feature>
<feature type="compositionally biased region" description="Basic and acidic residues" evidence="10">
    <location>
        <begin position="259"/>
        <end position="347"/>
    </location>
</feature>
<evidence type="ECO:0000256" key="2">
    <source>
        <dbReference type="ARBA" id="ARBA00020675"/>
    </source>
</evidence>
<dbReference type="InterPro" id="IPR036925">
    <property type="entry name" value="TIF_IF2_dom3_sf"/>
</dbReference>
<dbReference type="Pfam" id="PF00009">
    <property type="entry name" value="GTP_EFTU"/>
    <property type="match status" value="1"/>
</dbReference>
<dbReference type="InterPro" id="IPR000795">
    <property type="entry name" value="T_Tr_GTP-bd_dom"/>
</dbReference>
<dbReference type="FunFam" id="3.40.50.10050:FF:000001">
    <property type="entry name" value="Translation initiation factor IF-2"/>
    <property type="match status" value="1"/>
</dbReference>
<dbReference type="InterPro" id="IPR005225">
    <property type="entry name" value="Small_GTP-bd"/>
</dbReference>
<comment type="similarity">
    <text evidence="1 8 9">Belongs to the TRAFAC class translation factor GTPase superfamily. Classic translation factor GTPase family. IF-2 subfamily.</text>
</comment>
<feature type="compositionally biased region" description="Low complexity" evidence="10">
    <location>
        <begin position="161"/>
        <end position="184"/>
    </location>
</feature>
<feature type="compositionally biased region" description="Basic and acidic residues" evidence="10">
    <location>
        <begin position="127"/>
        <end position="150"/>
    </location>
</feature>
<evidence type="ECO:0000256" key="6">
    <source>
        <dbReference type="ARBA" id="ARBA00022917"/>
    </source>
</evidence>
<evidence type="ECO:0000256" key="3">
    <source>
        <dbReference type="ARBA" id="ARBA00022490"/>
    </source>
</evidence>